<reference evidence="1" key="1">
    <citation type="submission" date="2021-05" db="EMBL/GenBank/DDBJ databases">
        <authorList>
            <person name="Alioto T."/>
            <person name="Alioto T."/>
            <person name="Gomez Garrido J."/>
        </authorList>
    </citation>
    <scope>NUCLEOTIDE SEQUENCE</scope>
</reference>
<accession>A0A8D8IFI1</accession>
<evidence type="ECO:0000313" key="1">
    <source>
        <dbReference type="EMBL" id="CAG6553610.1"/>
    </source>
</evidence>
<name>A0A8D8IFI1_CULPI</name>
<dbReference type="EMBL" id="HBUE01144720">
    <property type="protein sequence ID" value="CAG6502371.1"/>
    <property type="molecule type" value="Transcribed_RNA"/>
</dbReference>
<organism evidence="1">
    <name type="scientific">Culex pipiens</name>
    <name type="common">House mosquito</name>
    <dbReference type="NCBI Taxonomy" id="7175"/>
    <lineage>
        <taxon>Eukaryota</taxon>
        <taxon>Metazoa</taxon>
        <taxon>Ecdysozoa</taxon>
        <taxon>Arthropoda</taxon>
        <taxon>Hexapoda</taxon>
        <taxon>Insecta</taxon>
        <taxon>Pterygota</taxon>
        <taxon>Neoptera</taxon>
        <taxon>Endopterygota</taxon>
        <taxon>Diptera</taxon>
        <taxon>Nematocera</taxon>
        <taxon>Culicoidea</taxon>
        <taxon>Culicidae</taxon>
        <taxon>Culicinae</taxon>
        <taxon>Culicini</taxon>
        <taxon>Culex</taxon>
        <taxon>Culex</taxon>
    </lineage>
</organism>
<protein>
    <submittedName>
        <fullName evidence="1">(northern house mosquito) hypothetical protein</fullName>
    </submittedName>
</protein>
<dbReference type="AlphaFoldDB" id="A0A8D8IFI1"/>
<proteinExistence type="predicted"/>
<sequence length="105" mass="11541">MTRTCTGSVNGQNSVRKHFGGGQRFLAIINLIQDILVPEVGVESALDGAGLSIADYIFAVLSQGLYSDFNVGEVIKQRRKLRTGWMPVSFTSSDLLLRSDQFVYV</sequence>
<dbReference type="EMBL" id="HBUE01249572">
    <property type="protein sequence ID" value="CAG6553610.1"/>
    <property type="molecule type" value="Transcribed_RNA"/>
</dbReference>